<dbReference type="CDD" id="cd00383">
    <property type="entry name" value="trans_reg_C"/>
    <property type="match status" value="1"/>
</dbReference>
<dbReference type="SMART" id="SM00862">
    <property type="entry name" value="Trans_reg_C"/>
    <property type="match status" value="1"/>
</dbReference>
<protein>
    <recommendedName>
        <fullName evidence="5">OmpR/PhoB-type domain-containing protein</fullName>
    </recommendedName>
</protein>
<evidence type="ECO:0000313" key="6">
    <source>
        <dbReference type="EMBL" id="AIY67480.1"/>
    </source>
</evidence>
<dbReference type="AlphaFoldDB" id="A0A0A7ELC7"/>
<organism evidence="6 7">
    <name type="scientific">Pseudoalteromonas piratica</name>
    <dbReference type="NCBI Taxonomy" id="1348114"/>
    <lineage>
        <taxon>Bacteria</taxon>
        <taxon>Pseudomonadati</taxon>
        <taxon>Pseudomonadota</taxon>
        <taxon>Gammaproteobacteria</taxon>
        <taxon>Alteromonadales</taxon>
        <taxon>Pseudoalteromonadaceae</taxon>
        <taxon>Pseudoalteromonas</taxon>
    </lineage>
</organism>
<dbReference type="Pfam" id="PF00486">
    <property type="entry name" value="Trans_reg_C"/>
    <property type="match status" value="1"/>
</dbReference>
<dbReference type="PANTHER" id="PTHR36842">
    <property type="entry name" value="PROTEIN TOLB HOMOLOG"/>
    <property type="match status" value="1"/>
</dbReference>
<keyword evidence="4" id="KW-0472">Membrane</keyword>
<proteinExistence type="inferred from homology"/>
<evidence type="ECO:0000256" key="2">
    <source>
        <dbReference type="ARBA" id="ARBA00023125"/>
    </source>
</evidence>
<dbReference type="PROSITE" id="PS51755">
    <property type="entry name" value="OMPR_PHOB"/>
    <property type="match status" value="1"/>
</dbReference>
<keyword evidence="2 3" id="KW-0238">DNA-binding</keyword>
<dbReference type="KEGG" id="pseo:OM33_20890"/>
<feature type="domain" description="OmpR/PhoB-type" evidence="5">
    <location>
        <begin position="1"/>
        <end position="98"/>
    </location>
</feature>
<dbReference type="InterPro" id="IPR016032">
    <property type="entry name" value="Sig_transdc_resp-reg_C-effctor"/>
</dbReference>
<sequence>MRWQIKGFEFNEQQQTLITEHNKVRLEPKMCELLAYFCQNQNQVISKEQLLDDVWHGRYVSDNTVSKLITKLRKALQDDARNPEYITTVPKRGYRFVATATPVFEKEDQCVKANTAPAKRLSLKYILLLLLFFILFVSLWLFNHRTAPNSIVSAKAVTSDKGSEYFPSFAPDGIRLAYMNHAGERFKLYVKNIYSGEQVEINHGEQSGVGPGVWNNAGTKLVYLVATQESCQYFMREFNGLTMSAPKLIYTCKAGSFGQIKFTHDDNVLIFSESPGMGKPYSLYSLHLDAGKTQWLPQPDLHLGGNSQFDLHPTDNKILISSPNEQQWEGFYQLDLDTQQLTLLFELNAYICCGIWSHDGEHVVMMGEHPAREIVQFELDGSNKTVLFTGPQQLSRPERHSNGVDYAFTAFKYDLNVDEYNIADNKALSILNDTFDERLAVLSPNNQQIAYISLTSGNEELWLYNRETRKKKKITQYGDGRHYVDLTWSPDANKVAGLTLNAIHIIDIPTGVTQILPLPEKEFRGVSFRSANKVAFSMKIGANWQVVEFNLTDNSMERLEPKWQSVQYDKFEHNWLWVDQAGNWYVGQNKTPLTLPNLPQSAFYGRQFAVKKSGKRVALFDWHQSSLNIYNIDTLKRVFQLNSQLGHFSLRGDLLLINKPSSESNDSDIYQTFSVSTE</sequence>
<feature type="transmembrane region" description="Helical" evidence="4">
    <location>
        <begin position="125"/>
        <end position="142"/>
    </location>
</feature>
<keyword evidence="4" id="KW-1133">Transmembrane helix</keyword>
<dbReference type="Gene3D" id="2.120.10.30">
    <property type="entry name" value="TolB, C-terminal domain"/>
    <property type="match status" value="2"/>
</dbReference>
<dbReference type="PANTHER" id="PTHR36842:SF1">
    <property type="entry name" value="PROTEIN TOLB"/>
    <property type="match status" value="1"/>
</dbReference>
<dbReference type="GO" id="GO:0006355">
    <property type="term" value="P:regulation of DNA-templated transcription"/>
    <property type="evidence" value="ECO:0007669"/>
    <property type="project" value="InterPro"/>
</dbReference>
<dbReference type="Proteomes" id="UP000030341">
    <property type="component" value="Chromosome 2"/>
</dbReference>
<dbReference type="eggNOG" id="COG3710">
    <property type="taxonomic scope" value="Bacteria"/>
</dbReference>
<evidence type="ECO:0000256" key="1">
    <source>
        <dbReference type="ARBA" id="ARBA00009820"/>
    </source>
</evidence>
<dbReference type="GO" id="GO:0003677">
    <property type="term" value="F:DNA binding"/>
    <property type="evidence" value="ECO:0007669"/>
    <property type="project" value="UniProtKB-UniRule"/>
</dbReference>
<evidence type="ECO:0000259" key="5">
    <source>
        <dbReference type="PROSITE" id="PS51755"/>
    </source>
</evidence>
<keyword evidence="4" id="KW-0812">Transmembrane</keyword>
<name>A0A0A7ELC7_9GAMM</name>
<dbReference type="SUPFAM" id="SSF69322">
    <property type="entry name" value="Tricorn protease domain 2"/>
    <property type="match status" value="1"/>
</dbReference>
<dbReference type="InterPro" id="IPR001867">
    <property type="entry name" value="OmpR/PhoB-type_DNA-bd"/>
</dbReference>
<accession>A0A0A7ELC7</accession>
<keyword evidence="7" id="KW-1185">Reference proteome</keyword>
<dbReference type="SUPFAM" id="SSF82171">
    <property type="entry name" value="DPP6 N-terminal domain-like"/>
    <property type="match status" value="1"/>
</dbReference>
<dbReference type="STRING" id="1348114.OM33_20890"/>
<reference evidence="6 7" key="1">
    <citation type="submission" date="2014-11" db="EMBL/GenBank/DDBJ databases">
        <title>Complete Genome Sequence of Pseudoalteromonas sp. Strain OCN003 Isolated from Kaneohe Bay, Oahu, Hawaii.</title>
        <authorList>
            <person name="Beurmann S."/>
            <person name="Videau P."/>
            <person name="Ushijima B."/>
            <person name="Smith A.M."/>
            <person name="Aeby G.S."/>
            <person name="Callahan S.M."/>
            <person name="Belcaid M."/>
        </authorList>
    </citation>
    <scope>NUCLEOTIDE SEQUENCE [LARGE SCALE GENOMIC DNA]</scope>
    <source>
        <strain evidence="6 7">OCN003</strain>
    </source>
</reference>
<dbReference type="InterPro" id="IPR011042">
    <property type="entry name" value="6-blade_b-propeller_TolB-like"/>
</dbReference>
<gene>
    <name evidence="6" type="ORF">OM33_20890</name>
</gene>
<dbReference type="InterPro" id="IPR036388">
    <property type="entry name" value="WH-like_DNA-bd_sf"/>
</dbReference>
<evidence type="ECO:0000313" key="7">
    <source>
        <dbReference type="Proteomes" id="UP000030341"/>
    </source>
</evidence>
<dbReference type="EMBL" id="CP009889">
    <property type="protein sequence ID" value="AIY67480.1"/>
    <property type="molecule type" value="Genomic_DNA"/>
</dbReference>
<dbReference type="HOGENOM" id="CLU_023103_0_0_6"/>
<comment type="similarity">
    <text evidence="1">Belongs to the TolB family.</text>
</comment>
<evidence type="ECO:0000256" key="3">
    <source>
        <dbReference type="PROSITE-ProRule" id="PRU01091"/>
    </source>
</evidence>
<evidence type="ECO:0000256" key="4">
    <source>
        <dbReference type="SAM" id="Phobius"/>
    </source>
</evidence>
<dbReference type="Gene3D" id="1.10.10.10">
    <property type="entry name" value="Winged helix-like DNA-binding domain superfamily/Winged helix DNA-binding domain"/>
    <property type="match status" value="1"/>
</dbReference>
<dbReference type="RefSeq" id="WP_040136507.1">
    <property type="nucleotide sequence ID" value="NZ_CP009889.1"/>
</dbReference>
<dbReference type="eggNOG" id="COG0823">
    <property type="taxonomic scope" value="Bacteria"/>
</dbReference>
<dbReference type="OrthoDB" id="8430416at2"/>
<dbReference type="Pfam" id="PF07676">
    <property type="entry name" value="PD40"/>
    <property type="match status" value="1"/>
</dbReference>
<dbReference type="SUPFAM" id="SSF46894">
    <property type="entry name" value="C-terminal effector domain of the bipartite response regulators"/>
    <property type="match status" value="1"/>
</dbReference>
<feature type="DNA-binding region" description="OmpR/PhoB-type" evidence="3">
    <location>
        <begin position="1"/>
        <end position="98"/>
    </location>
</feature>
<dbReference type="InterPro" id="IPR011659">
    <property type="entry name" value="WD40"/>
</dbReference>
<dbReference type="GO" id="GO:0000160">
    <property type="term" value="P:phosphorelay signal transduction system"/>
    <property type="evidence" value="ECO:0007669"/>
    <property type="project" value="InterPro"/>
</dbReference>